<gene>
    <name evidence="1" type="ORF">DPMN_175094</name>
</gene>
<dbReference type="AlphaFoldDB" id="A0A9D4E7J5"/>
<dbReference type="Proteomes" id="UP000828390">
    <property type="component" value="Unassembled WGS sequence"/>
</dbReference>
<name>A0A9D4E7J5_DREPO</name>
<evidence type="ECO:0000313" key="2">
    <source>
        <dbReference type="Proteomes" id="UP000828390"/>
    </source>
</evidence>
<reference evidence="1" key="1">
    <citation type="journal article" date="2019" name="bioRxiv">
        <title>The Genome of the Zebra Mussel, Dreissena polymorpha: A Resource for Invasive Species Research.</title>
        <authorList>
            <person name="McCartney M.A."/>
            <person name="Auch B."/>
            <person name="Kono T."/>
            <person name="Mallez S."/>
            <person name="Zhang Y."/>
            <person name="Obille A."/>
            <person name="Becker A."/>
            <person name="Abrahante J.E."/>
            <person name="Garbe J."/>
            <person name="Badalamenti J.P."/>
            <person name="Herman A."/>
            <person name="Mangelson H."/>
            <person name="Liachko I."/>
            <person name="Sullivan S."/>
            <person name="Sone E.D."/>
            <person name="Koren S."/>
            <person name="Silverstein K.A.T."/>
            <person name="Beckman K.B."/>
            <person name="Gohl D.M."/>
        </authorList>
    </citation>
    <scope>NUCLEOTIDE SEQUENCE</scope>
    <source>
        <strain evidence="1">Duluth1</strain>
        <tissue evidence="1">Whole animal</tissue>
    </source>
</reference>
<accession>A0A9D4E7J5</accession>
<organism evidence="1 2">
    <name type="scientific">Dreissena polymorpha</name>
    <name type="common">Zebra mussel</name>
    <name type="synonym">Mytilus polymorpha</name>
    <dbReference type="NCBI Taxonomy" id="45954"/>
    <lineage>
        <taxon>Eukaryota</taxon>
        <taxon>Metazoa</taxon>
        <taxon>Spiralia</taxon>
        <taxon>Lophotrochozoa</taxon>
        <taxon>Mollusca</taxon>
        <taxon>Bivalvia</taxon>
        <taxon>Autobranchia</taxon>
        <taxon>Heteroconchia</taxon>
        <taxon>Euheterodonta</taxon>
        <taxon>Imparidentia</taxon>
        <taxon>Neoheterodontei</taxon>
        <taxon>Myida</taxon>
        <taxon>Dreissenoidea</taxon>
        <taxon>Dreissenidae</taxon>
        <taxon>Dreissena</taxon>
    </lineage>
</organism>
<sequence>MYVYALSPVFPEGGTYNVISYYTNFFLFGMTVEEVEALHKKEYANNCISY</sequence>
<dbReference type="EMBL" id="JAIWYP010000009">
    <property type="protein sequence ID" value="KAH3773726.1"/>
    <property type="molecule type" value="Genomic_DNA"/>
</dbReference>
<comment type="caution">
    <text evidence="1">The sequence shown here is derived from an EMBL/GenBank/DDBJ whole genome shotgun (WGS) entry which is preliminary data.</text>
</comment>
<evidence type="ECO:0000313" key="1">
    <source>
        <dbReference type="EMBL" id="KAH3773726.1"/>
    </source>
</evidence>
<proteinExistence type="predicted"/>
<reference evidence="1" key="2">
    <citation type="submission" date="2020-11" db="EMBL/GenBank/DDBJ databases">
        <authorList>
            <person name="McCartney M.A."/>
            <person name="Auch B."/>
            <person name="Kono T."/>
            <person name="Mallez S."/>
            <person name="Becker A."/>
            <person name="Gohl D.M."/>
            <person name="Silverstein K.A.T."/>
            <person name="Koren S."/>
            <person name="Bechman K.B."/>
            <person name="Herman A."/>
            <person name="Abrahante J.E."/>
            <person name="Garbe J."/>
        </authorList>
    </citation>
    <scope>NUCLEOTIDE SEQUENCE</scope>
    <source>
        <strain evidence="1">Duluth1</strain>
        <tissue evidence="1">Whole animal</tissue>
    </source>
</reference>
<keyword evidence="2" id="KW-1185">Reference proteome</keyword>
<protein>
    <submittedName>
        <fullName evidence="1">Uncharacterized protein</fullName>
    </submittedName>
</protein>